<dbReference type="KEGG" id="hbs:IPV69_08080"/>
<protein>
    <submittedName>
        <fullName evidence="1">Uncharacterized protein</fullName>
    </submittedName>
</protein>
<evidence type="ECO:0000313" key="2">
    <source>
        <dbReference type="Proteomes" id="UP000593765"/>
    </source>
</evidence>
<reference evidence="1 2" key="1">
    <citation type="submission" date="2020-10" db="EMBL/GenBank/DDBJ databases">
        <title>Wide distribution of Phycisphaera-like planctomycetes from WD2101 soil group in peatlands and genome analysis of the first cultivated representative.</title>
        <authorList>
            <person name="Dedysh S.N."/>
            <person name="Beletsky A.V."/>
            <person name="Ivanova A."/>
            <person name="Kulichevskaya I.S."/>
            <person name="Suzina N.E."/>
            <person name="Philippov D.A."/>
            <person name="Rakitin A.L."/>
            <person name="Mardanov A.V."/>
            <person name="Ravin N.V."/>
        </authorList>
    </citation>
    <scope>NUCLEOTIDE SEQUENCE [LARGE SCALE GENOMIC DNA]</scope>
    <source>
        <strain evidence="1 2">M1803</strain>
    </source>
</reference>
<dbReference type="EMBL" id="CP063458">
    <property type="protein sequence ID" value="QOV92368.1"/>
    <property type="molecule type" value="Genomic_DNA"/>
</dbReference>
<name>A0A7M2X3N0_9BACT</name>
<dbReference type="AlphaFoldDB" id="A0A7M2X3N0"/>
<accession>A0A7M2X3N0</accession>
<keyword evidence="2" id="KW-1185">Reference proteome</keyword>
<organism evidence="1 2">
    <name type="scientific">Humisphaera borealis</name>
    <dbReference type="NCBI Taxonomy" id="2807512"/>
    <lineage>
        <taxon>Bacteria</taxon>
        <taxon>Pseudomonadati</taxon>
        <taxon>Planctomycetota</taxon>
        <taxon>Phycisphaerae</taxon>
        <taxon>Tepidisphaerales</taxon>
        <taxon>Tepidisphaeraceae</taxon>
        <taxon>Humisphaera</taxon>
    </lineage>
</organism>
<proteinExistence type="predicted"/>
<evidence type="ECO:0000313" key="1">
    <source>
        <dbReference type="EMBL" id="QOV92368.1"/>
    </source>
</evidence>
<gene>
    <name evidence="1" type="ORF">IPV69_08080</name>
</gene>
<sequence length="173" mass="18359">MAGFAFAAEKTAEVKSGLPLGTPTTAFNVKDITGPSAGKSLCYRCQYGAKPVACIFTREITEEVATLIKEIDTKVGENGDKKMCAFVVLLTDNADEGAKKLLAVAKDKGIKNVPLTVFDGVAGPEKYQISKDAAVTVMMWNKSRIAVNQAYAAAKLPEGEVKKLAGETAKILN</sequence>
<dbReference type="Proteomes" id="UP000593765">
    <property type="component" value="Chromosome"/>
</dbReference>